<evidence type="ECO:0000256" key="1">
    <source>
        <dbReference type="SAM" id="MobiDB-lite"/>
    </source>
</evidence>
<sequence>MVNPSTSSSNAKVAWPTSCLALTPAHGNAFIVPMGDGIITDARHEHTPLKEPLPLDELRASLTRVAGSDFGMREPRWLSRFGNETRLAEAYRQGRVLLAGDAARRAPRRTRCRLPGRARAFAPPGAALTAGLDGRGPLCTRRAAPTRPPDGSPRQAGHRGWRCWNSTFPTTPPRSTAWEGC</sequence>
<reference evidence="3 4" key="1">
    <citation type="submission" date="2019-06" db="EMBL/GenBank/DDBJ databases">
        <authorList>
            <person name="Livingstone P."/>
            <person name="Whitworth D."/>
        </authorList>
    </citation>
    <scope>NUCLEOTIDE SEQUENCE [LARGE SCALE GENOMIC DNA]</scope>
    <source>
        <strain evidence="3 4">AM401</strain>
    </source>
</reference>
<dbReference type="InterPro" id="IPR036188">
    <property type="entry name" value="FAD/NAD-bd_sf"/>
</dbReference>
<accession>A0A540X3G8</accession>
<keyword evidence="4" id="KW-1185">Reference proteome</keyword>
<dbReference type="Gene3D" id="3.50.50.60">
    <property type="entry name" value="FAD/NAD(P)-binding domain"/>
    <property type="match status" value="1"/>
</dbReference>
<evidence type="ECO:0000313" key="3">
    <source>
        <dbReference type="EMBL" id="TQF15817.1"/>
    </source>
</evidence>
<comment type="caution">
    <text evidence="3">The sequence shown here is derived from an EMBL/GenBank/DDBJ whole genome shotgun (WGS) entry which is preliminary data.</text>
</comment>
<evidence type="ECO:0000259" key="2">
    <source>
        <dbReference type="Pfam" id="PF01494"/>
    </source>
</evidence>
<dbReference type="Proteomes" id="UP000315369">
    <property type="component" value="Unassembled WGS sequence"/>
</dbReference>
<evidence type="ECO:0000313" key="4">
    <source>
        <dbReference type="Proteomes" id="UP000315369"/>
    </source>
</evidence>
<dbReference type="InterPro" id="IPR002938">
    <property type="entry name" value="FAD-bd"/>
</dbReference>
<dbReference type="EMBL" id="VIFM01000035">
    <property type="protein sequence ID" value="TQF15817.1"/>
    <property type="molecule type" value="Genomic_DNA"/>
</dbReference>
<protein>
    <recommendedName>
        <fullName evidence="2">FAD-binding domain-containing protein</fullName>
    </recommendedName>
</protein>
<dbReference type="Pfam" id="PF01494">
    <property type="entry name" value="FAD_binding_3"/>
    <property type="match status" value="1"/>
</dbReference>
<dbReference type="Gene3D" id="3.30.70.2450">
    <property type="match status" value="1"/>
</dbReference>
<dbReference type="AlphaFoldDB" id="A0A540X3G8"/>
<dbReference type="GO" id="GO:0071949">
    <property type="term" value="F:FAD binding"/>
    <property type="evidence" value="ECO:0007669"/>
    <property type="project" value="InterPro"/>
</dbReference>
<feature type="domain" description="FAD-binding" evidence="2">
    <location>
        <begin position="32"/>
        <end position="107"/>
    </location>
</feature>
<proteinExistence type="predicted"/>
<feature type="region of interest" description="Disordered" evidence="1">
    <location>
        <begin position="126"/>
        <end position="159"/>
    </location>
</feature>
<gene>
    <name evidence="3" type="ORF">FJV41_11725</name>
</gene>
<organism evidence="3 4">
    <name type="scientific">Myxococcus llanfairpwllgwyngyllgogerychwyrndrobwllllantysiliogogogochensis</name>
    <dbReference type="NCBI Taxonomy" id="2590453"/>
    <lineage>
        <taxon>Bacteria</taxon>
        <taxon>Pseudomonadati</taxon>
        <taxon>Myxococcota</taxon>
        <taxon>Myxococcia</taxon>
        <taxon>Myxococcales</taxon>
        <taxon>Cystobacterineae</taxon>
        <taxon>Myxococcaceae</taxon>
        <taxon>Myxococcus</taxon>
    </lineage>
</organism>
<name>A0A540X3G8_9BACT</name>